<protein>
    <submittedName>
        <fullName evidence="3">ATP-binding protein</fullName>
    </submittedName>
</protein>
<feature type="domain" description="AAA" evidence="1">
    <location>
        <begin position="17"/>
        <end position="146"/>
    </location>
</feature>
<keyword evidence="3" id="KW-0547">Nucleotide-binding</keyword>
<name>A0AAE3P3S5_9BACT</name>
<dbReference type="InterPro" id="IPR041682">
    <property type="entry name" value="AAA_14"/>
</dbReference>
<dbReference type="Pfam" id="PF13173">
    <property type="entry name" value="AAA_14"/>
    <property type="match status" value="1"/>
</dbReference>
<dbReference type="Proteomes" id="UP001221302">
    <property type="component" value="Unassembled WGS sequence"/>
</dbReference>
<evidence type="ECO:0000259" key="1">
    <source>
        <dbReference type="Pfam" id="PF13173"/>
    </source>
</evidence>
<comment type="caution">
    <text evidence="3">The sequence shown here is derived from an EMBL/GenBank/DDBJ whole genome shotgun (WGS) entry which is preliminary data.</text>
</comment>
<dbReference type="RefSeq" id="WP_321537085.1">
    <property type="nucleotide sequence ID" value="NZ_JARGDL010000040.1"/>
</dbReference>
<dbReference type="PANTHER" id="PTHR33295">
    <property type="entry name" value="ATPASE"/>
    <property type="match status" value="1"/>
</dbReference>
<dbReference type="InterPro" id="IPR027417">
    <property type="entry name" value="P-loop_NTPase"/>
</dbReference>
<dbReference type="AlphaFoldDB" id="A0AAE3P3S5"/>
<gene>
    <name evidence="3" type="ORF">P0M35_14225</name>
</gene>
<evidence type="ECO:0000313" key="3">
    <source>
        <dbReference type="EMBL" id="MDF1613312.1"/>
    </source>
</evidence>
<keyword evidence="4" id="KW-1185">Reference proteome</keyword>
<evidence type="ECO:0000259" key="2">
    <source>
        <dbReference type="Pfam" id="PF13635"/>
    </source>
</evidence>
<evidence type="ECO:0000313" key="4">
    <source>
        <dbReference type="Proteomes" id="UP001221302"/>
    </source>
</evidence>
<accession>A0AAE3P3S5</accession>
<dbReference type="EMBL" id="JARGDL010000040">
    <property type="protein sequence ID" value="MDF1613312.1"/>
    <property type="molecule type" value="Genomic_DNA"/>
</dbReference>
<dbReference type="Gene3D" id="3.40.50.300">
    <property type="entry name" value="P-loop containing nucleotide triphosphate hydrolases"/>
    <property type="match status" value="2"/>
</dbReference>
<reference evidence="3" key="1">
    <citation type="submission" date="2023-03" db="EMBL/GenBank/DDBJ databases">
        <title>Stygiobacter electus gen. nov., sp. nov., facultatively anaerobic thermotolerant bacterium of the class Ignavibacteria from a well of Yessentuki mineral water deposit.</title>
        <authorList>
            <person name="Podosokorskaya O.A."/>
            <person name="Elcheninov A.G."/>
            <person name="Petrova N.F."/>
            <person name="Zavarzina D.G."/>
            <person name="Kublanov I.V."/>
            <person name="Merkel A.Y."/>
        </authorList>
    </citation>
    <scope>NUCLEOTIDE SEQUENCE</scope>
    <source>
        <strain evidence="3">09-Me</strain>
    </source>
</reference>
<feature type="domain" description="DUF4143" evidence="2">
    <location>
        <begin position="216"/>
        <end position="354"/>
    </location>
</feature>
<dbReference type="InterPro" id="IPR025420">
    <property type="entry name" value="DUF4143"/>
</dbReference>
<dbReference type="Pfam" id="PF13635">
    <property type="entry name" value="DUF4143"/>
    <property type="match status" value="1"/>
</dbReference>
<sequence length="395" mass="46573">MKKRFLYNQLLKQLNHKNAIVITGMRQVGKTTLMKQLYENVDAPKLWFDLDNPLDQLYFENNNYDSIYNLLKKQVKISNKRLFIFIDEIQNLPEITKIMKYLIDKYYVKFIVSGSSNYYLKNLFPESLSGRKFLFVLPTMSFKEYLFFKYDDIEINEELDLEKIFINKNENYIFFKKYEIDYKEYLEYGGFPEVVLTKDFETKKLVLKNIFGSFFEKDIKLLSDLKDVRDLRDLILLLAPRAGNMLDITKLSSELGLNRVKLYSYLEFLQGVFLISLVSKFSSSIDRSVAGGKKIYFNDNGLLNIIGKLNEGQIFENQVFNQLSRYGDLSFYNKRNSAEIDFILNKEIAIEVKLRATEIDLRKLKNNCEKIGLKKYFLVSLNESKNVDVLYPVLL</sequence>
<proteinExistence type="predicted"/>
<organism evidence="3 4">
    <name type="scientific">Stygiobacter electus</name>
    <dbReference type="NCBI Taxonomy" id="3032292"/>
    <lineage>
        <taxon>Bacteria</taxon>
        <taxon>Pseudomonadati</taxon>
        <taxon>Ignavibacteriota</taxon>
        <taxon>Ignavibacteria</taxon>
        <taxon>Ignavibacteriales</taxon>
        <taxon>Melioribacteraceae</taxon>
        <taxon>Stygiobacter</taxon>
    </lineage>
</organism>
<dbReference type="SUPFAM" id="SSF52540">
    <property type="entry name" value="P-loop containing nucleoside triphosphate hydrolases"/>
    <property type="match status" value="1"/>
</dbReference>
<dbReference type="GO" id="GO:0005524">
    <property type="term" value="F:ATP binding"/>
    <property type="evidence" value="ECO:0007669"/>
    <property type="project" value="UniProtKB-KW"/>
</dbReference>
<dbReference type="PANTHER" id="PTHR33295:SF8">
    <property type="entry name" value="AAA+ ATPASE DOMAIN-CONTAINING PROTEIN"/>
    <property type="match status" value="1"/>
</dbReference>
<keyword evidence="3" id="KW-0067">ATP-binding</keyword>